<name>A0A3S5AG72_9PLAT</name>
<organism evidence="2 3">
    <name type="scientific">Protopolystoma xenopodis</name>
    <dbReference type="NCBI Taxonomy" id="117903"/>
    <lineage>
        <taxon>Eukaryota</taxon>
        <taxon>Metazoa</taxon>
        <taxon>Spiralia</taxon>
        <taxon>Lophotrochozoa</taxon>
        <taxon>Platyhelminthes</taxon>
        <taxon>Monogenea</taxon>
        <taxon>Polyopisthocotylea</taxon>
        <taxon>Polystomatidea</taxon>
        <taxon>Polystomatidae</taxon>
        <taxon>Protopolystoma</taxon>
    </lineage>
</organism>
<dbReference type="AlphaFoldDB" id="A0A3S5AG72"/>
<comment type="caution">
    <text evidence="2">The sequence shown here is derived from an EMBL/GenBank/DDBJ whole genome shotgun (WGS) entry which is preliminary data.</text>
</comment>
<gene>
    <name evidence="2" type="ORF">PXEA_LOCUS9120</name>
</gene>
<feature type="region of interest" description="Disordered" evidence="1">
    <location>
        <begin position="1"/>
        <end position="32"/>
    </location>
</feature>
<dbReference type="EMBL" id="CAAALY010025456">
    <property type="protein sequence ID" value="VEL15680.1"/>
    <property type="molecule type" value="Genomic_DNA"/>
</dbReference>
<keyword evidence="3" id="KW-1185">Reference proteome</keyword>
<reference evidence="2" key="1">
    <citation type="submission" date="2018-11" db="EMBL/GenBank/DDBJ databases">
        <authorList>
            <consortium name="Pathogen Informatics"/>
        </authorList>
    </citation>
    <scope>NUCLEOTIDE SEQUENCE</scope>
</reference>
<feature type="region of interest" description="Disordered" evidence="1">
    <location>
        <begin position="266"/>
        <end position="289"/>
    </location>
</feature>
<sequence>MESLCCQPARSSYGSPDKMHKQSGLGVAPVSPHRPIGTQRGIRTPLPLLQAASCTTVSWSSTRKPVTIAITQQLHFLLICCMHKMHPIRSRIPPWTRGGHSFWAQRQHQSQHHLIALTTSSIIRSCCLRGLNCGFLLSDLATNRGCAGLWARWHRTSRTASQPCWARVRPCCVLIRCDYGSSPSCIRISCFVTRTLGQQPRDVARASEWPQDRPTAHSANQVSGKKRITATFGFLFSAIIPAWATFRRDRIDRHWQDAVSMRQSHRRSSPGFRCASVSHRPLQAEDTDI</sequence>
<evidence type="ECO:0000313" key="2">
    <source>
        <dbReference type="EMBL" id="VEL15680.1"/>
    </source>
</evidence>
<evidence type="ECO:0000256" key="1">
    <source>
        <dbReference type="SAM" id="MobiDB-lite"/>
    </source>
</evidence>
<proteinExistence type="predicted"/>
<protein>
    <submittedName>
        <fullName evidence="2">Uncharacterized protein</fullName>
    </submittedName>
</protein>
<dbReference type="Proteomes" id="UP000784294">
    <property type="component" value="Unassembled WGS sequence"/>
</dbReference>
<accession>A0A3S5AG72</accession>
<evidence type="ECO:0000313" key="3">
    <source>
        <dbReference type="Proteomes" id="UP000784294"/>
    </source>
</evidence>